<gene>
    <name evidence="2" type="ORF">FD01_GL000164</name>
</gene>
<comment type="caution">
    <text evidence="2">The sequence shown here is derived from an EMBL/GenBank/DDBJ whole genome shotgun (WGS) entry which is preliminary data.</text>
</comment>
<feature type="region of interest" description="Disordered" evidence="1">
    <location>
        <begin position="1"/>
        <end position="50"/>
    </location>
</feature>
<feature type="compositionally biased region" description="Basic and acidic residues" evidence="1">
    <location>
        <begin position="30"/>
        <end position="40"/>
    </location>
</feature>
<proteinExistence type="predicted"/>
<dbReference type="Proteomes" id="UP000051790">
    <property type="component" value="Unassembled WGS sequence"/>
</dbReference>
<dbReference type="EMBL" id="AZEU01000087">
    <property type="protein sequence ID" value="KRL48181.1"/>
    <property type="molecule type" value="Genomic_DNA"/>
</dbReference>
<evidence type="ECO:0000313" key="3">
    <source>
        <dbReference type="Proteomes" id="UP000051790"/>
    </source>
</evidence>
<keyword evidence="3" id="KW-1185">Reference proteome</keyword>
<dbReference type="AlphaFoldDB" id="A0A0R1R1X4"/>
<sequence length="110" mass="12726">MAFKRNADKIKQAMAESAESVVEQSTPVETAEKTATESKKPVPRRRRSIGDVTQAQNIRVWRETHAKINFIAKTLLNRKIYEVVDEMVDYFVAHKLTGEQKETFNQLFKK</sequence>
<evidence type="ECO:0000313" key="2">
    <source>
        <dbReference type="EMBL" id="KRL48181.1"/>
    </source>
</evidence>
<dbReference type="RefSeq" id="WP_056962832.1">
    <property type="nucleotide sequence ID" value="NZ_AZEU01000087.1"/>
</dbReference>
<evidence type="ECO:0000256" key="1">
    <source>
        <dbReference type="SAM" id="MobiDB-lite"/>
    </source>
</evidence>
<name>A0A0R1R1X4_9LACO</name>
<dbReference type="PATRIC" id="fig|1423769.4.peg.180"/>
<accession>A0A0R1R1X4</accession>
<protein>
    <submittedName>
        <fullName evidence="2">Uncharacterized protein</fullName>
    </submittedName>
</protein>
<feature type="compositionally biased region" description="Basic and acidic residues" evidence="1">
    <location>
        <begin position="1"/>
        <end position="11"/>
    </location>
</feature>
<reference evidence="2 3" key="1">
    <citation type="journal article" date="2015" name="Genome Announc.">
        <title>Expanding the biotechnology potential of lactobacilli through comparative genomics of 213 strains and associated genera.</title>
        <authorList>
            <person name="Sun Z."/>
            <person name="Harris H.M."/>
            <person name="McCann A."/>
            <person name="Guo C."/>
            <person name="Argimon S."/>
            <person name="Zhang W."/>
            <person name="Yang X."/>
            <person name="Jeffery I.B."/>
            <person name="Cooney J.C."/>
            <person name="Kagawa T.F."/>
            <person name="Liu W."/>
            <person name="Song Y."/>
            <person name="Salvetti E."/>
            <person name="Wrobel A."/>
            <person name="Rasinkangas P."/>
            <person name="Parkhill J."/>
            <person name="Rea M.C."/>
            <person name="O'Sullivan O."/>
            <person name="Ritari J."/>
            <person name="Douillard F.P."/>
            <person name="Paul Ross R."/>
            <person name="Yang R."/>
            <person name="Briner A.E."/>
            <person name="Felis G.E."/>
            <person name="de Vos W.M."/>
            <person name="Barrangou R."/>
            <person name="Klaenhammer T.R."/>
            <person name="Caufield P.W."/>
            <person name="Cui Y."/>
            <person name="Zhang H."/>
            <person name="O'Toole P.W."/>
        </authorList>
    </citation>
    <scope>NUCLEOTIDE SEQUENCE [LARGE SCALE GENOMIC DNA]</scope>
    <source>
        <strain evidence="2 3">DSM 13343</strain>
    </source>
</reference>
<organism evidence="2 3">
    <name type="scientific">Lacticaseibacillus manihotivorans DSM 13343 = JCM 12514</name>
    <dbReference type="NCBI Taxonomy" id="1423769"/>
    <lineage>
        <taxon>Bacteria</taxon>
        <taxon>Bacillati</taxon>
        <taxon>Bacillota</taxon>
        <taxon>Bacilli</taxon>
        <taxon>Lactobacillales</taxon>
        <taxon>Lactobacillaceae</taxon>
        <taxon>Lacticaseibacillus</taxon>
    </lineage>
</organism>